<dbReference type="InterPro" id="IPR009875">
    <property type="entry name" value="PilZ_domain"/>
</dbReference>
<comment type="caution">
    <text evidence="2">The sequence shown here is derived from an EMBL/GenBank/DDBJ whole genome shotgun (WGS) entry which is preliminary data.</text>
</comment>
<evidence type="ECO:0000313" key="2">
    <source>
        <dbReference type="EMBL" id="MCH8615615.1"/>
    </source>
</evidence>
<accession>A0ABS9VKX9</accession>
<gene>
    <name evidence="2" type="ORF">LZ016_05815</name>
</gene>
<dbReference type="SUPFAM" id="SSF141371">
    <property type="entry name" value="PilZ domain-like"/>
    <property type="match status" value="1"/>
</dbReference>
<name>A0ABS9VKX9_9SPHN</name>
<organism evidence="2 3">
    <name type="scientific">Sphingomonas telluris</name>
    <dbReference type="NCBI Taxonomy" id="2907998"/>
    <lineage>
        <taxon>Bacteria</taxon>
        <taxon>Pseudomonadati</taxon>
        <taxon>Pseudomonadota</taxon>
        <taxon>Alphaproteobacteria</taxon>
        <taxon>Sphingomonadales</taxon>
        <taxon>Sphingomonadaceae</taxon>
        <taxon>Sphingomonas</taxon>
    </lineage>
</organism>
<sequence length="104" mass="11459">MAAALLTLERSHAVEIIEVSAAGARIRGCGPVSLEQDLWLKVGTIDVLATVAWIADDLCGVTFERTLDEEEQAHLRHEARHSLVTRLTPEERLAALDWKACTAR</sequence>
<proteinExistence type="predicted"/>
<dbReference type="EMBL" id="JAKZHW010000001">
    <property type="protein sequence ID" value="MCH8615615.1"/>
    <property type="molecule type" value="Genomic_DNA"/>
</dbReference>
<feature type="domain" description="PilZ" evidence="1">
    <location>
        <begin position="10"/>
        <end position="77"/>
    </location>
</feature>
<reference evidence="2 3" key="1">
    <citation type="submission" date="2022-03" db="EMBL/GenBank/DDBJ databases">
        <authorList>
            <person name="Jo J.-H."/>
            <person name="Im W.-T."/>
        </authorList>
    </citation>
    <scope>NUCLEOTIDE SEQUENCE [LARGE SCALE GENOMIC DNA]</scope>
    <source>
        <strain evidence="2 3">SM33</strain>
    </source>
</reference>
<protein>
    <recommendedName>
        <fullName evidence="1">PilZ domain-containing protein</fullName>
    </recommendedName>
</protein>
<evidence type="ECO:0000313" key="3">
    <source>
        <dbReference type="Proteomes" id="UP001203058"/>
    </source>
</evidence>
<dbReference type="Pfam" id="PF07238">
    <property type="entry name" value="PilZ"/>
    <property type="match status" value="1"/>
</dbReference>
<keyword evidence="3" id="KW-1185">Reference proteome</keyword>
<evidence type="ECO:0000259" key="1">
    <source>
        <dbReference type="Pfam" id="PF07238"/>
    </source>
</evidence>
<dbReference type="Proteomes" id="UP001203058">
    <property type="component" value="Unassembled WGS sequence"/>
</dbReference>